<protein>
    <recommendedName>
        <fullName evidence="5">PAC domain-containing protein</fullName>
    </recommendedName>
</protein>
<comment type="caution">
    <text evidence="3">The sequence shown here is derived from an EMBL/GenBank/DDBJ whole genome shotgun (WGS) entry which is preliminary data.</text>
</comment>
<organism evidence="3 4">
    <name type="scientific">Helcococcus kunzii ATCC 51366</name>
    <dbReference type="NCBI Taxonomy" id="883114"/>
    <lineage>
        <taxon>Bacteria</taxon>
        <taxon>Bacillati</taxon>
        <taxon>Bacillota</taxon>
        <taxon>Tissierellia</taxon>
        <taxon>Tissierellales</taxon>
        <taxon>Peptoniphilaceae</taxon>
        <taxon>Helcococcus</taxon>
    </lineage>
</organism>
<evidence type="ECO:0000259" key="2">
    <source>
        <dbReference type="Pfam" id="PF13309"/>
    </source>
</evidence>
<accession>H3NMZ1</accession>
<evidence type="ECO:0000259" key="1">
    <source>
        <dbReference type="Pfam" id="PF08348"/>
    </source>
</evidence>
<dbReference type="Proteomes" id="UP000004191">
    <property type="component" value="Unassembled WGS sequence"/>
</dbReference>
<name>H3NMZ1_9FIRM</name>
<dbReference type="Pfam" id="PF08348">
    <property type="entry name" value="PAS_6"/>
    <property type="match status" value="1"/>
</dbReference>
<dbReference type="Pfam" id="PF13309">
    <property type="entry name" value="HTH_22"/>
    <property type="match status" value="1"/>
</dbReference>
<sequence>MDILDKYIKFLDFLVEFLGKDTEVVLQDFRNGFDHSVVYIKNNLSGRKKGAPATDFVMDVFKSKIYLHKDYIVNYRTKSLNGMQLYSSSFFIKENNKLIGMICLNTDKSKILKLKNLFEASLKIIDEETTIEYIDDDEELVKETFFSNSENLIDAVILEETQGKDISKYPLTKDEKVAIVRSLYQKEFFNLKNSIEKLANVFSMSEVSIYKYIQQVKSEQ</sequence>
<dbReference type="AlphaFoldDB" id="H3NMZ1"/>
<evidence type="ECO:0000313" key="4">
    <source>
        <dbReference type="Proteomes" id="UP000004191"/>
    </source>
</evidence>
<evidence type="ECO:0008006" key="5">
    <source>
        <dbReference type="Google" id="ProtNLM"/>
    </source>
</evidence>
<dbReference type="PANTHER" id="PTHR35568">
    <property type="entry name" value="TRANSCRIPTIONAL REGULATOR DAUR"/>
    <property type="match status" value="1"/>
</dbReference>
<dbReference type="EMBL" id="AGEI01000020">
    <property type="protein sequence ID" value="EHR34395.1"/>
    <property type="molecule type" value="Genomic_DNA"/>
</dbReference>
<dbReference type="OrthoDB" id="9796595at2"/>
<keyword evidence="4" id="KW-1185">Reference proteome</keyword>
<feature type="domain" description="YheO-like" evidence="1">
    <location>
        <begin position="4"/>
        <end position="116"/>
    </location>
</feature>
<gene>
    <name evidence="3" type="ORF">HMPREF9709_00702</name>
</gene>
<dbReference type="PATRIC" id="fig|883114.3.peg.695"/>
<dbReference type="HOGENOM" id="CLU_080179_2_0_9"/>
<dbReference type="InterPro" id="IPR039445">
    <property type="entry name" value="DauR-like_HTH"/>
</dbReference>
<dbReference type="InterPro" id="IPR013559">
    <property type="entry name" value="YheO"/>
</dbReference>
<dbReference type="RefSeq" id="WP_005398007.1">
    <property type="nucleotide sequence ID" value="NZ_JH601088.1"/>
</dbReference>
<dbReference type="PANTHER" id="PTHR35568:SF1">
    <property type="entry name" value="TRANSCRIPTIONAL REGULATOR DAUR"/>
    <property type="match status" value="1"/>
</dbReference>
<proteinExistence type="predicted"/>
<dbReference type="STRING" id="883114.HMPREF9709_00702"/>
<evidence type="ECO:0000313" key="3">
    <source>
        <dbReference type="EMBL" id="EHR34395.1"/>
    </source>
</evidence>
<dbReference type="eggNOG" id="COG2964">
    <property type="taxonomic scope" value="Bacteria"/>
</dbReference>
<reference evidence="3 4" key="1">
    <citation type="submission" date="2012-01" db="EMBL/GenBank/DDBJ databases">
        <title>The Genome Sequence of Helcococcus kunzii ATCC 51366.</title>
        <authorList>
            <consortium name="The Broad Institute Genome Sequencing Platform"/>
            <person name="Earl A."/>
            <person name="Ward D."/>
            <person name="Feldgarden M."/>
            <person name="Gevers D."/>
            <person name="Huys G."/>
            <person name="Young S.K."/>
            <person name="Zeng Q."/>
            <person name="Gargeya S."/>
            <person name="Fitzgerald M."/>
            <person name="Haas B."/>
            <person name="Abouelleil A."/>
            <person name="Alvarado L."/>
            <person name="Arachchi H.M."/>
            <person name="Berlin A."/>
            <person name="Chapman S.B."/>
            <person name="Gearin G."/>
            <person name="Goldberg J."/>
            <person name="Griggs A."/>
            <person name="Gujja S."/>
            <person name="Hansen M."/>
            <person name="Heiman D."/>
            <person name="Howarth C."/>
            <person name="Larimer J."/>
            <person name="Lui A."/>
            <person name="MacDonald P.J.P."/>
            <person name="McCowen C."/>
            <person name="Montmayeur A."/>
            <person name="Murphy C."/>
            <person name="Neiman D."/>
            <person name="Pearson M."/>
            <person name="Priest M."/>
            <person name="Roberts A."/>
            <person name="Saif S."/>
            <person name="Shea T."/>
            <person name="Sisk P."/>
            <person name="Stolte C."/>
            <person name="Sykes S."/>
            <person name="Wortman J."/>
            <person name="Nusbaum C."/>
            <person name="Birren B."/>
        </authorList>
    </citation>
    <scope>NUCLEOTIDE SEQUENCE [LARGE SCALE GENOMIC DNA]</scope>
    <source>
        <strain evidence="3 4">ATCC 51366</strain>
    </source>
</reference>
<dbReference type="GeneID" id="96998706"/>
<feature type="domain" description="Transcriptional regulator DauR-like HTH" evidence="2">
    <location>
        <begin position="153"/>
        <end position="213"/>
    </location>
</feature>
<dbReference type="InterPro" id="IPR039446">
    <property type="entry name" value="DauR-like"/>
</dbReference>